<feature type="binding site" evidence="4">
    <location>
        <position position="246"/>
    </location>
    <ligand>
        <name>Zn(2+)</name>
        <dbReference type="ChEBI" id="CHEBI:29105"/>
    </ligand>
</feature>
<dbReference type="AlphaFoldDB" id="A0A072PIH4"/>
<feature type="binding site" evidence="4">
    <location>
        <position position="171"/>
    </location>
    <ligand>
        <name>Zn(2+)</name>
        <dbReference type="ChEBI" id="CHEBI:29105"/>
    </ligand>
</feature>
<dbReference type="InterPro" id="IPR026591">
    <property type="entry name" value="Sirtuin_cat_small_dom_sf"/>
</dbReference>
<feature type="region of interest" description="Disordered" evidence="5">
    <location>
        <begin position="208"/>
        <end position="228"/>
    </location>
</feature>
<sequence length="386" mass="42271">MSKPLLRIPYTGPLPPPLIIPPSAATRHGAVAALTKFLTDNAFSNNNSSSSSSNSRKTVLLTGAGLSTASGLADYRGTNGTYTQNKTYRPIYFHEFVASHESRKRYWARSFLGWRGLNRSQPNAGHKAIRDLWQLGLVSSVVTQNVDSFHNMAHRGLRTIELHGYLRRLVCLSCRHEMDRDAFQARLAQLNPAWSAFLQDLLRSGALDTENPTERRQKGFKTNPDGDADVPGAPYTTFRYPACPTCLKRPPILPDGAKAHVVVDRDGAWLPESGPTGVLKPNVIMFGESIPQATKTAAEEAIDGAAKLLVVGSSLATYSAWRLAKRALDRNMPIAILNIGGVRKEDAFFEGVERAQTPSGAVRVSMAAEDILPGVVELVRRNRARM</sequence>
<reference evidence="7 8" key="1">
    <citation type="submission" date="2013-03" db="EMBL/GenBank/DDBJ databases">
        <title>The Genome Sequence of Exophiala aquamarina CBS 119918.</title>
        <authorList>
            <consortium name="The Broad Institute Genomics Platform"/>
            <person name="Cuomo C."/>
            <person name="de Hoog S."/>
            <person name="Gorbushina A."/>
            <person name="Walker B."/>
            <person name="Young S.K."/>
            <person name="Zeng Q."/>
            <person name="Gargeya S."/>
            <person name="Fitzgerald M."/>
            <person name="Haas B."/>
            <person name="Abouelleil A."/>
            <person name="Allen A.W."/>
            <person name="Alvarado L."/>
            <person name="Arachchi H.M."/>
            <person name="Berlin A.M."/>
            <person name="Chapman S.B."/>
            <person name="Gainer-Dewar J."/>
            <person name="Goldberg J."/>
            <person name="Griggs A."/>
            <person name="Gujja S."/>
            <person name="Hansen M."/>
            <person name="Howarth C."/>
            <person name="Imamovic A."/>
            <person name="Ireland A."/>
            <person name="Larimer J."/>
            <person name="McCowan C."/>
            <person name="Murphy C."/>
            <person name="Pearson M."/>
            <person name="Poon T.W."/>
            <person name="Priest M."/>
            <person name="Roberts A."/>
            <person name="Saif S."/>
            <person name="Shea T."/>
            <person name="Sisk P."/>
            <person name="Sykes S."/>
            <person name="Wortman J."/>
            <person name="Nusbaum C."/>
            <person name="Birren B."/>
        </authorList>
    </citation>
    <scope>NUCLEOTIDE SEQUENCE [LARGE SCALE GENOMIC DNA]</scope>
    <source>
        <strain evidence="7 8">CBS 119918</strain>
    </source>
</reference>
<dbReference type="InterPro" id="IPR003000">
    <property type="entry name" value="Sirtuin"/>
</dbReference>
<comment type="similarity">
    <text evidence="1">Belongs to the sirtuin family. Class I subfamily.</text>
</comment>
<keyword evidence="4" id="KW-0862">Zinc</keyword>
<dbReference type="RefSeq" id="XP_013262147.1">
    <property type="nucleotide sequence ID" value="XM_013406693.1"/>
</dbReference>
<dbReference type="PANTHER" id="PTHR11085:SF10">
    <property type="entry name" value="NAD-DEPENDENT PROTEIN DEACYLASE SIRTUIN-5, MITOCHONDRIAL-RELATED"/>
    <property type="match status" value="1"/>
</dbReference>
<dbReference type="GO" id="GO:0070403">
    <property type="term" value="F:NAD+ binding"/>
    <property type="evidence" value="ECO:0007669"/>
    <property type="project" value="InterPro"/>
</dbReference>
<dbReference type="SUPFAM" id="SSF52467">
    <property type="entry name" value="DHS-like NAD/FAD-binding domain"/>
    <property type="match status" value="1"/>
</dbReference>
<dbReference type="InterPro" id="IPR029035">
    <property type="entry name" value="DHS-like_NAD/FAD-binding_dom"/>
</dbReference>
<name>A0A072PIH4_9EURO</name>
<evidence type="ECO:0000313" key="7">
    <source>
        <dbReference type="EMBL" id="KEF59557.1"/>
    </source>
</evidence>
<keyword evidence="2" id="KW-0808">Transferase</keyword>
<dbReference type="STRING" id="1182545.A0A072PIH4"/>
<accession>A0A072PIH4</accession>
<feature type="binding site" evidence="4">
    <location>
        <position position="174"/>
    </location>
    <ligand>
        <name>Zn(2+)</name>
        <dbReference type="ChEBI" id="CHEBI:29105"/>
    </ligand>
</feature>
<keyword evidence="3" id="KW-0520">NAD</keyword>
<dbReference type="EMBL" id="AMGV01000003">
    <property type="protein sequence ID" value="KEF59557.1"/>
    <property type="molecule type" value="Genomic_DNA"/>
</dbReference>
<dbReference type="InterPro" id="IPR050134">
    <property type="entry name" value="NAD-dep_sirtuin_deacylases"/>
</dbReference>
<dbReference type="GO" id="GO:0046872">
    <property type="term" value="F:metal ion binding"/>
    <property type="evidence" value="ECO:0007669"/>
    <property type="project" value="UniProtKB-KW"/>
</dbReference>
<evidence type="ECO:0000256" key="3">
    <source>
        <dbReference type="ARBA" id="ARBA00023027"/>
    </source>
</evidence>
<dbReference type="PANTHER" id="PTHR11085">
    <property type="entry name" value="NAD-DEPENDENT PROTEIN DEACYLASE SIRTUIN-5, MITOCHONDRIAL-RELATED"/>
    <property type="match status" value="1"/>
</dbReference>
<dbReference type="HOGENOM" id="CLU_023643_1_1_1"/>
<dbReference type="Proteomes" id="UP000027920">
    <property type="component" value="Unassembled WGS sequence"/>
</dbReference>
<evidence type="ECO:0000256" key="5">
    <source>
        <dbReference type="SAM" id="MobiDB-lite"/>
    </source>
</evidence>
<evidence type="ECO:0000256" key="1">
    <source>
        <dbReference type="ARBA" id="ARBA00006924"/>
    </source>
</evidence>
<feature type="domain" description="Deacetylase sirtuin-type" evidence="6">
    <location>
        <begin position="38"/>
        <end position="382"/>
    </location>
</feature>
<keyword evidence="8" id="KW-1185">Reference proteome</keyword>
<organism evidence="7 8">
    <name type="scientific">Exophiala aquamarina CBS 119918</name>
    <dbReference type="NCBI Taxonomy" id="1182545"/>
    <lineage>
        <taxon>Eukaryota</taxon>
        <taxon>Fungi</taxon>
        <taxon>Dikarya</taxon>
        <taxon>Ascomycota</taxon>
        <taxon>Pezizomycotina</taxon>
        <taxon>Eurotiomycetes</taxon>
        <taxon>Chaetothyriomycetidae</taxon>
        <taxon>Chaetothyriales</taxon>
        <taxon>Herpotrichiellaceae</taxon>
        <taxon>Exophiala</taxon>
    </lineage>
</organism>
<dbReference type="InterPro" id="IPR026590">
    <property type="entry name" value="Ssirtuin_cat_dom"/>
</dbReference>
<dbReference type="OrthoDB" id="424302at2759"/>
<feature type="binding site" evidence="4">
    <location>
        <position position="243"/>
    </location>
    <ligand>
        <name>Zn(2+)</name>
        <dbReference type="ChEBI" id="CHEBI:29105"/>
    </ligand>
</feature>
<evidence type="ECO:0000259" key="6">
    <source>
        <dbReference type="PROSITE" id="PS50305"/>
    </source>
</evidence>
<dbReference type="GO" id="GO:0017136">
    <property type="term" value="F:histone deacetylase activity, NAD-dependent"/>
    <property type="evidence" value="ECO:0007669"/>
    <property type="project" value="TreeGrafter"/>
</dbReference>
<comment type="caution">
    <text evidence="7">The sequence shown here is derived from an EMBL/GenBank/DDBJ whole genome shotgun (WGS) entry which is preliminary data.</text>
</comment>
<gene>
    <name evidence="7" type="ORF">A1O9_04402</name>
</gene>
<proteinExistence type="inferred from homology"/>
<dbReference type="VEuPathDB" id="FungiDB:A1O9_04402"/>
<feature type="active site" description="Proton acceptor" evidence="4">
    <location>
        <position position="163"/>
    </location>
</feature>
<dbReference type="GeneID" id="25279334"/>
<dbReference type="Gene3D" id="3.30.1600.10">
    <property type="entry name" value="SIR2/SIRT2 'Small Domain"/>
    <property type="match status" value="1"/>
</dbReference>
<evidence type="ECO:0000256" key="2">
    <source>
        <dbReference type="ARBA" id="ARBA00022679"/>
    </source>
</evidence>
<dbReference type="Gene3D" id="3.40.50.1220">
    <property type="entry name" value="TPP-binding domain"/>
    <property type="match status" value="1"/>
</dbReference>
<evidence type="ECO:0000313" key="8">
    <source>
        <dbReference type="Proteomes" id="UP000027920"/>
    </source>
</evidence>
<keyword evidence="4" id="KW-0479">Metal-binding</keyword>
<protein>
    <recommendedName>
        <fullName evidence="6">Deacetylase sirtuin-type domain-containing protein</fullName>
    </recommendedName>
</protein>
<evidence type="ECO:0000256" key="4">
    <source>
        <dbReference type="PROSITE-ProRule" id="PRU00236"/>
    </source>
</evidence>
<dbReference type="PROSITE" id="PS50305">
    <property type="entry name" value="SIRTUIN"/>
    <property type="match status" value="1"/>
</dbReference>
<dbReference type="Pfam" id="PF02146">
    <property type="entry name" value="SIR2"/>
    <property type="match status" value="1"/>
</dbReference>